<evidence type="ECO:0000256" key="2">
    <source>
        <dbReference type="ARBA" id="ARBA00022679"/>
    </source>
</evidence>
<reference evidence="4" key="1">
    <citation type="submission" date="2021-02" db="EMBL/GenBank/DDBJ databases">
        <authorList>
            <person name="Dougan E. K."/>
            <person name="Rhodes N."/>
            <person name="Thang M."/>
            <person name="Chan C."/>
        </authorList>
    </citation>
    <scope>NUCLEOTIDE SEQUENCE</scope>
</reference>
<evidence type="ECO:0000313" key="5">
    <source>
        <dbReference type="Proteomes" id="UP000649617"/>
    </source>
</evidence>
<proteinExistence type="inferred from homology"/>
<keyword evidence="5" id="KW-1185">Reference proteome</keyword>
<dbReference type="GO" id="GO:0016740">
    <property type="term" value="F:transferase activity"/>
    <property type="evidence" value="ECO:0007669"/>
    <property type="project" value="UniProtKB-KW"/>
</dbReference>
<dbReference type="Proteomes" id="UP000649617">
    <property type="component" value="Unassembled WGS sequence"/>
</dbReference>
<dbReference type="InterPro" id="IPR051091">
    <property type="entry name" value="O-Glucosyltr/Glycosyltrsf_90"/>
</dbReference>
<sequence>MQDTLVLCNQEDALQDQNGNGLCWYNSDRNYLRCCVHADPDCWQGIWATEGLCCHPLTDTYQQCFDSIEQNVEAKLGKVRNLRAEAEAVGLEQVALDISQHIYSFEALLAQPLAMWSYACSVPDNPLIWSPSCDCCDPQELQCADGGLRPDEEEIWLQYARCCFPVYERKSLAEADAALQRSIEADLQALRPLRSTIQQEGQQLAWNMGGTSLAKGCLISIHENGTVTSCQESHACHGFDCSYLRAVMLAVRVIQAIHPLPPMEFILNAGDETIENTLPDAPIFTRTGTRWTATLALPFEWQLHPTQCVRKLKEGMLALEQSKWEDRASILVWRGTHSNLWHPECRAAPAAEDDLMMARCVKSPPARTPAWNFSTWLQLPRGRLLWLSRFVPFIDAKLVESSTLPPMAEDLELFLRDEGLFAPRMDAGDFQQFKYQVAMEGNCATDRLSWQLFMGSVVLIPDQPWQVMSPLNLLEPWIHFVPVAYDLSDLVDRLLWLIAHDAEAKAIAQNGVAFAHRSTAQFSSDTSKFIVSTLLKS</sequence>
<dbReference type="Pfam" id="PF05686">
    <property type="entry name" value="Glyco_transf_90"/>
    <property type="match status" value="1"/>
</dbReference>
<comment type="caution">
    <text evidence="4">The sequence shown here is derived from an EMBL/GenBank/DDBJ whole genome shotgun (WGS) entry which is preliminary data.</text>
</comment>
<gene>
    <name evidence="4" type="primary">Poglut2</name>
    <name evidence="4" type="ORF">SPIL2461_LOCUS23149</name>
</gene>
<organism evidence="4 5">
    <name type="scientific">Symbiodinium pilosum</name>
    <name type="common">Dinoflagellate</name>
    <dbReference type="NCBI Taxonomy" id="2952"/>
    <lineage>
        <taxon>Eukaryota</taxon>
        <taxon>Sar</taxon>
        <taxon>Alveolata</taxon>
        <taxon>Dinophyceae</taxon>
        <taxon>Suessiales</taxon>
        <taxon>Symbiodiniaceae</taxon>
        <taxon>Symbiodinium</taxon>
    </lineage>
</organism>
<name>A0A812YFN5_SYMPI</name>
<dbReference type="PANTHER" id="PTHR12203">
    <property type="entry name" value="KDEL LYS-ASP-GLU-LEU CONTAINING - RELATED"/>
    <property type="match status" value="1"/>
</dbReference>
<comment type="similarity">
    <text evidence="1">Belongs to the glycosyltransferase 90 family.</text>
</comment>
<evidence type="ECO:0000313" key="4">
    <source>
        <dbReference type="EMBL" id="CAE7779791.1"/>
    </source>
</evidence>
<dbReference type="EMBL" id="CAJNIZ010047993">
    <property type="protein sequence ID" value="CAE7779791.1"/>
    <property type="molecule type" value="Genomic_DNA"/>
</dbReference>
<evidence type="ECO:0000256" key="1">
    <source>
        <dbReference type="ARBA" id="ARBA00010118"/>
    </source>
</evidence>
<dbReference type="OrthoDB" id="541052at2759"/>
<dbReference type="SMART" id="SM00672">
    <property type="entry name" value="CAP10"/>
    <property type="match status" value="1"/>
</dbReference>
<evidence type="ECO:0000259" key="3">
    <source>
        <dbReference type="SMART" id="SM00672"/>
    </source>
</evidence>
<dbReference type="PANTHER" id="PTHR12203:SF35">
    <property type="entry name" value="PROTEIN O-GLUCOSYLTRANSFERASE 1"/>
    <property type="match status" value="1"/>
</dbReference>
<keyword evidence="2" id="KW-0808">Transferase</keyword>
<protein>
    <submittedName>
        <fullName evidence="4">Poglut2 protein</fullName>
    </submittedName>
</protein>
<feature type="domain" description="Glycosyl transferase CAP10" evidence="3">
    <location>
        <begin position="259"/>
        <end position="524"/>
    </location>
</feature>
<dbReference type="AlphaFoldDB" id="A0A812YFN5"/>
<dbReference type="InterPro" id="IPR006598">
    <property type="entry name" value="CAP10"/>
</dbReference>
<accession>A0A812YFN5</accession>